<keyword evidence="4" id="KW-0812">Transmembrane</keyword>
<dbReference type="InterPro" id="IPR013126">
    <property type="entry name" value="Hsp_70_fam"/>
</dbReference>
<dbReference type="EMBL" id="JWZT01001254">
    <property type="protein sequence ID" value="KII72396.1"/>
    <property type="molecule type" value="Genomic_DNA"/>
</dbReference>
<evidence type="ECO:0000256" key="4">
    <source>
        <dbReference type="SAM" id="Phobius"/>
    </source>
</evidence>
<dbReference type="PANTHER" id="PTHR19375">
    <property type="entry name" value="HEAT SHOCK PROTEIN 70KDA"/>
    <property type="match status" value="1"/>
</dbReference>
<dbReference type="InterPro" id="IPR043129">
    <property type="entry name" value="ATPase_NBD"/>
</dbReference>
<dbReference type="SUPFAM" id="SSF53067">
    <property type="entry name" value="Actin-like ATPase domain"/>
    <property type="match status" value="2"/>
</dbReference>
<dbReference type="PRINTS" id="PR00301">
    <property type="entry name" value="HEATSHOCK70"/>
</dbReference>
<accession>A0A0C2MYH6</accession>
<keyword evidence="4" id="KW-1133">Transmembrane helix</keyword>
<evidence type="ECO:0000313" key="5">
    <source>
        <dbReference type="EMBL" id="KII72396.1"/>
    </source>
</evidence>
<dbReference type="Proteomes" id="UP000031668">
    <property type="component" value="Unassembled WGS sequence"/>
</dbReference>
<keyword evidence="4" id="KW-0472">Membrane</keyword>
<evidence type="ECO:0000313" key="6">
    <source>
        <dbReference type="Proteomes" id="UP000031668"/>
    </source>
</evidence>
<dbReference type="Pfam" id="PF00012">
    <property type="entry name" value="HSP70"/>
    <property type="match status" value="1"/>
</dbReference>
<proteinExistence type="inferred from homology"/>
<dbReference type="InterPro" id="IPR018181">
    <property type="entry name" value="Heat_shock_70_CS"/>
</dbReference>
<evidence type="ECO:0000256" key="1">
    <source>
        <dbReference type="ARBA" id="ARBA00007381"/>
    </source>
</evidence>
<organism evidence="5 6">
    <name type="scientific">Thelohanellus kitauei</name>
    <name type="common">Myxosporean</name>
    <dbReference type="NCBI Taxonomy" id="669202"/>
    <lineage>
        <taxon>Eukaryota</taxon>
        <taxon>Metazoa</taxon>
        <taxon>Cnidaria</taxon>
        <taxon>Myxozoa</taxon>
        <taxon>Myxosporea</taxon>
        <taxon>Bivalvulida</taxon>
        <taxon>Platysporina</taxon>
        <taxon>Myxobolidae</taxon>
        <taxon>Thelohanellus</taxon>
    </lineage>
</organism>
<keyword evidence="6" id="KW-1185">Reference proteome</keyword>
<protein>
    <submittedName>
        <fullName evidence="5">Heat shock 70 kDa protein 13</fullName>
    </submittedName>
</protein>
<keyword evidence="3" id="KW-0067">ATP-binding</keyword>
<dbReference type="OMA" id="GGMFITR"/>
<dbReference type="PROSITE" id="PS00297">
    <property type="entry name" value="HSP70_1"/>
    <property type="match status" value="1"/>
</dbReference>
<feature type="transmembrane region" description="Helical" evidence="4">
    <location>
        <begin position="7"/>
        <end position="25"/>
    </location>
</feature>
<gene>
    <name evidence="5" type="ORF">RF11_03325</name>
</gene>
<dbReference type="Gene3D" id="3.90.640.10">
    <property type="entry name" value="Actin, Chain A, domain 4"/>
    <property type="match status" value="1"/>
</dbReference>
<dbReference type="AlphaFoldDB" id="A0A0C2MYH6"/>
<comment type="caution">
    <text evidence="5">The sequence shown here is derived from an EMBL/GenBank/DDBJ whole genome shotgun (WGS) entry which is preliminary data.</text>
</comment>
<comment type="similarity">
    <text evidence="1">Belongs to the heat shock protein 70 family.</text>
</comment>
<dbReference type="OrthoDB" id="2401965at2759"/>
<keyword evidence="5" id="KW-0346">Stress response</keyword>
<reference evidence="5 6" key="1">
    <citation type="journal article" date="2014" name="Genome Biol. Evol.">
        <title>The genome of the myxosporean Thelohanellus kitauei shows adaptations to nutrient acquisition within its fish host.</title>
        <authorList>
            <person name="Yang Y."/>
            <person name="Xiong J."/>
            <person name="Zhou Z."/>
            <person name="Huo F."/>
            <person name="Miao W."/>
            <person name="Ran C."/>
            <person name="Liu Y."/>
            <person name="Zhang J."/>
            <person name="Feng J."/>
            <person name="Wang M."/>
            <person name="Wang M."/>
            <person name="Wang L."/>
            <person name="Yao B."/>
        </authorList>
    </citation>
    <scope>NUCLEOTIDE SEQUENCE [LARGE SCALE GENOMIC DNA]</scope>
    <source>
        <strain evidence="5">Wuqing</strain>
    </source>
</reference>
<name>A0A0C2MYH6_THEKT</name>
<dbReference type="Gene3D" id="3.30.420.40">
    <property type="match status" value="2"/>
</dbReference>
<keyword evidence="2" id="KW-0547">Nucleotide-binding</keyword>
<evidence type="ECO:0000256" key="3">
    <source>
        <dbReference type="ARBA" id="ARBA00022840"/>
    </source>
</evidence>
<dbReference type="GO" id="GO:0140662">
    <property type="term" value="F:ATP-dependent protein folding chaperone"/>
    <property type="evidence" value="ECO:0007669"/>
    <property type="project" value="InterPro"/>
</dbReference>
<dbReference type="GO" id="GO:0005524">
    <property type="term" value="F:ATP binding"/>
    <property type="evidence" value="ECO:0007669"/>
    <property type="project" value="UniProtKB-KW"/>
</dbReference>
<evidence type="ECO:0000256" key="2">
    <source>
        <dbReference type="ARBA" id="ARBA00022741"/>
    </source>
</evidence>
<sequence length="425" mass="47567">MLTGNTVAVAIAFIGILCYVLKSYFPYPPVVVIGIDLGTSFSGAAYFNNGFGNVSIIYDQRNKPIFPSTVTFYENGSIVVGEYPGFSDISRHVTFYDSKRYIGRRNLTVHNLLSYPFKLDIVDGQVKFVLPEGFKVKTSTSSFTPVDLAFLIILHVKENFKKRFGYYPEKAVIGVPVEFDELQRNETIKAAKLAGLNVLRLVNEPTAASMACDVHNRPSVENVVVLDLGGGTYDVAILNSVERTLNTLSIAGNDRLGGRDFTSQFANCIQEMTESGPGFQGREHEEFFRVVEEAKIQLSRFDTVEISFEKNHRNWLLKVTRDQFNECTDGLFRKLIKPIQLALEEAHLTVKDIHEIVLVGGATRMPKFRIIVRDFFNREPNNDVDPDTAVLIGLANQAGILTQGWPLEKSAIDIPPKFIRKINVA</sequence>